<protein>
    <recommendedName>
        <fullName evidence="2">PBP domain-containing protein</fullName>
    </recommendedName>
</protein>
<evidence type="ECO:0000313" key="4">
    <source>
        <dbReference type="Proteomes" id="UP001501588"/>
    </source>
</evidence>
<sequence length="274" mass="27915">MLAAAATLIAAGRTLPARASSAQLVRITGTGSAMGTVRELAEAHRRRSPAVAEVQFLPNLGTTGGIAAVLESAADVALAARPLKDAERAAGAREIAYARTPLAFATKAGGPAVRAVAMDDVVRIYAGELAEWPDGKPIRVVRRPSSDMGYIALAAASPAMADALAAAQRRPGLVTAGTDQDNAEALEAVHGSFGAITLAQFLSEQRRLTLLALDGVEPSPRAVAEGRYPLSVTFRFVTRAEPAPAAAAFMEFAAGPEGGAILAGLGQEPIGGGA</sequence>
<evidence type="ECO:0000256" key="1">
    <source>
        <dbReference type="ARBA" id="ARBA00022729"/>
    </source>
</evidence>
<dbReference type="InterPro" id="IPR024370">
    <property type="entry name" value="PBP_domain"/>
</dbReference>
<dbReference type="Proteomes" id="UP001501588">
    <property type="component" value="Unassembled WGS sequence"/>
</dbReference>
<keyword evidence="4" id="KW-1185">Reference proteome</keyword>
<reference evidence="4" key="1">
    <citation type="journal article" date="2019" name="Int. J. Syst. Evol. Microbiol.">
        <title>The Global Catalogue of Microorganisms (GCM) 10K type strain sequencing project: providing services to taxonomists for standard genome sequencing and annotation.</title>
        <authorList>
            <consortium name="The Broad Institute Genomics Platform"/>
            <consortium name="The Broad Institute Genome Sequencing Center for Infectious Disease"/>
            <person name="Wu L."/>
            <person name="Ma J."/>
        </authorList>
    </citation>
    <scope>NUCLEOTIDE SEQUENCE [LARGE SCALE GENOMIC DNA]</scope>
    <source>
        <strain evidence="4">JCM 9933</strain>
    </source>
</reference>
<keyword evidence="1" id="KW-0732">Signal</keyword>
<dbReference type="PANTHER" id="PTHR30570:SF1">
    <property type="entry name" value="PHOSPHATE-BINDING PROTEIN PSTS"/>
    <property type="match status" value="1"/>
</dbReference>
<dbReference type="InterPro" id="IPR050811">
    <property type="entry name" value="Phosphate_ABC_transporter"/>
</dbReference>
<gene>
    <name evidence="3" type="ORF">GCM10009416_10350</name>
</gene>
<evidence type="ECO:0000259" key="2">
    <source>
        <dbReference type="Pfam" id="PF12849"/>
    </source>
</evidence>
<proteinExistence type="predicted"/>
<dbReference type="Gene3D" id="3.40.190.10">
    <property type="entry name" value="Periplasmic binding protein-like II"/>
    <property type="match status" value="2"/>
</dbReference>
<dbReference type="EMBL" id="BAAAFZ010000008">
    <property type="protein sequence ID" value="GAA0573610.1"/>
    <property type="molecule type" value="Genomic_DNA"/>
</dbReference>
<feature type="domain" description="PBP" evidence="2">
    <location>
        <begin position="18"/>
        <end position="256"/>
    </location>
</feature>
<dbReference type="SUPFAM" id="SSF53850">
    <property type="entry name" value="Periplasmic binding protein-like II"/>
    <property type="match status" value="1"/>
</dbReference>
<dbReference type="Pfam" id="PF12849">
    <property type="entry name" value="PBP_like_2"/>
    <property type="match status" value="1"/>
</dbReference>
<name>A0ABP3PVZ6_9PROT</name>
<dbReference type="PANTHER" id="PTHR30570">
    <property type="entry name" value="PERIPLASMIC PHOSPHATE BINDING COMPONENT OF PHOSPHATE ABC TRANSPORTER"/>
    <property type="match status" value="1"/>
</dbReference>
<evidence type="ECO:0000313" key="3">
    <source>
        <dbReference type="EMBL" id="GAA0573610.1"/>
    </source>
</evidence>
<accession>A0ABP3PVZ6</accession>
<organism evidence="3 4">
    <name type="scientific">Craurococcus roseus</name>
    <dbReference type="NCBI Taxonomy" id="77585"/>
    <lineage>
        <taxon>Bacteria</taxon>
        <taxon>Pseudomonadati</taxon>
        <taxon>Pseudomonadota</taxon>
        <taxon>Alphaproteobacteria</taxon>
        <taxon>Acetobacterales</taxon>
        <taxon>Acetobacteraceae</taxon>
        <taxon>Craurococcus</taxon>
    </lineage>
</organism>
<comment type="caution">
    <text evidence="3">The sequence shown here is derived from an EMBL/GenBank/DDBJ whole genome shotgun (WGS) entry which is preliminary data.</text>
</comment>